<proteinExistence type="predicted"/>
<dbReference type="InterPro" id="IPR029063">
    <property type="entry name" value="SAM-dependent_MTases_sf"/>
</dbReference>
<evidence type="ECO:0000259" key="2">
    <source>
        <dbReference type="Pfam" id="PF13649"/>
    </source>
</evidence>
<evidence type="ECO:0000256" key="1">
    <source>
        <dbReference type="ARBA" id="ARBA00022679"/>
    </source>
</evidence>
<feature type="domain" description="Methyltransferase" evidence="2">
    <location>
        <begin position="38"/>
        <end position="127"/>
    </location>
</feature>
<dbReference type="Pfam" id="PF13649">
    <property type="entry name" value="Methyltransf_25"/>
    <property type="match status" value="1"/>
</dbReference>
<sequence length="198" mass="21306">MHEHSWDETYSESEAMWSGNPNAALVAEAGKLAPGLALDVGSGEGADAVWLEQHGWEVVGLEPSSVAIERAVRAAKAAGVEVEWVHGELGTAFLPHAEYDLVAASYVPLFTDEHTTEQLTRLVAPGGHLLVVHHADFDTHVHEGHPAHGRELLGPEQMADQLPDGWGVVLLEPRERTVTHGAGAQHRDDVVLLAQRLG</sequence>
<dbReference type="Gene3D" id="3.40.50.150">
    <property type="entry name" value="Vaccinia Virus protein VP39"/>
    <property type="match status" value="1"/>
</dbReference>
<dbReference type="InterPro" id="IPR041698">
    <property type="entry name" value="Methyltransf_25"/>
</dbReference>
<dbReference type="EMBL" id="BAABLV010000031">
    <property type="protein sequence ID" value="GAA4900786.1"/>
    <property type="molecule type" value="Genomic_DNA"/>
</dbReference>
<organism evidence="3 4">
    <name type="scientific">Tessaracoccus lubricantis</name>
    <dbReference type="NCBI Taxonomy" id="545543"/>
    <lineage>
        <taxon>Bacteria</taxon>
        <taxon>Bacillati</taxon>
        <taxon>Actinomycetota</taxon>
        <taxon>Actinomycetes</taxon>
        <taxon>Propionibacteriales</taxon>
        <taxon>Propionibacteriaceae</taxon>
        <taxon>Tessaracoccus</taxon>
    </lineage>
</organism>
<dbReference type="Proteomes" id="UP001501521">
    <property type="component" value="Unassembled WGS sequence"/>
</dbReference>
<name>A0ABP9FES4_9ACTN</name>
<dbReference type="PANTHER" id="PTHR43861">
    <property type="entry name" value="TRANS-ACONITATE 2-METHYLTRANSFERASE-RELATED"/>
    <property type="match status" value="1"/>
</dbReference>
<reference evidence="4" key="1">
    <citation type="journal article" date="2019" name="Int. J. Syst. Evol. Microbiol.">
        <title>The Global Catalogue of Microorganisms (GCM) 10K type strain sequencing project: providing services to taxonomists for standard genome sequencing and annotation.</title>
        <authorList>
            <consortium name="The Broad Institute Genomics Platform"/>
            <consortium name="The Broad Institute Genome Sequencing Center for Infectious Disease"/>
            <person name="Wu L."/>
            <person name="Ma J."/>
        </authorList>
    </citation>
    <scope>NUCLEOTIDE SEQUENCE [LARGE SCALE GENOMIC DNA]</scope>
    <source>
        <strain evidence="4">JCM 19125</strain>
    </source>
</reference>
<dbReference type="GO" id="GO:0008168">
    <property type="term" value="F:methyltransferase activity"/>
    <property type="evidence" value="ECO:0007669"/>
    <property type="project" value="UniProtKB-KW"/>
</dbReference>
<evidence type="ECO:0000313" key="3">
    <source>
        <dbReference type="EMBL" id="GAA4900786.1"/>
    </source>
</evidence>
<evidence type="ECO:0000313" key="4">
    <source>
        <dbReference type="Proteomes" id="UP001501521"/>
    </source>
</evidence>
<comment type="caution">
    <text evidence="3">The sequence shown here is derived from an EMBL/GenBank/DDBJ whole genome shotgun (WGS) entry which is preliminary data.</text>
</comment>
<protein>
    <submittedName>
        <fullName evidence="3">Class I SAM-dependent methyltransferase</fullName>
    </submittedName>
</protein>
<dbReference type="SUPFAM" id="SSF53335">
    <property type="entry name" value="S-adenosyl-L-methionine-dependent methyltransferases"/>
    <property type="match status" value="1"/>
</dbReference>
<gene>
    <name evidence="3" type="ORF">GCM10025789_19190</name>
</gene>
<dbReference type="CDD" id="cd02440">
    <property type="entry name" value="AdoMet_MTases"/>
    <property type="match status" value="1"/>
</dbReference>
<dbReference type="GO" id="GO:0032259">
    <property type="term" value="P:methylation"/>
    <property type="evidence" value="ECO:0007669"/>
    <property type="project" value="UniProtKB-KW"/>
</dbReference>
<accession>A0ABP9FES4</accession>
<keyword evidence="3" id="KW-0489">Methyltransferase</keyword>
<keyword evidence="1" id="KW-0808">Transferase</keyword>
<keyword evidence="4" id="KW-1185">Reference proteome</keyword>
<dbReference type="RefSeq" id="WP_345582254.1">
    <property type="nucleotide sequence ID" value="NZ_BAABLV010000031.1"/>
</dbReference>